<evidence type="ECO:0000313" key="6">
    <source>
        <dbReference type="EMBL" id="KAK9881276.1"/>
    </source>
</evidence>
<dbReference type="AlphaFoldDB" id="A0AAW1UCD2"/>
<dbReference type="GO" id="GO:0006406">
    <property type="term" value="P:mRNA export from nucleus"/>
    <property type="evidence" value="ECO:0007669"/>
    <property type="project" value="TreeGrafter"/>
</dbReference>
<reference evidence="6 7" key="1">
    <citation type="submission" date="2023-03" db="EMBL/GenBank/DDBJ databases">
        <title>Genome insight into feeding habits of ladybird beetles.</title>
        <authorList>
            <person name="Li H.-S."/>
            <person name="Huang Y.-H."/>
            <person name="Pang H."/>
        </authorList>
    </citation>
    <scope>NUCLEOTIDE SEQUENCE [LARGE SCALE GENOMIC DNA]</scope>
    <source>
        <strain evidence="6">SYSU_2023b</strain>
        <tissue evidence="6">Whole body</tissue>
    </source>
</reference>
<evidence type="ECO:0000256" key="5">
    <source>
        <dbReference type="SAM" id="MobiDB-lite"/>
    </source>
</evidence>
<dbReference type="Proteomes" id="UP001431783">
    <property type="component" value="Unassembled WGS sequence"/>
</dbReference>
<evidence type="ECO:0000256" key="4">
    <source>
        <dbReference type="SAM" id="Coils"/>
    </source>
</evidence>
<accession>A0AAW1UCD2</accession>
<feature type="compositionally biased region" description="Basic and acidic residues" evidence="5">
    <location>
        <begin position="1"/>
        <end position="15"/>
    </location>
</feature>
<dbReference type="InterPro" id="IPR019163">
    <property type="entry name" value="THO_Thoc5"/>
</dbReference>
<dbReference type="PANTHER" id="PTHR13375">
    <property type="entry name" value="FMS INTERACTING PROTEIN"/>
    <property type="match status" value="1"/>
</dbReference>
<dbReference type="GO" id="GO:0000445">
    <property type="term" value="C:THO complex part of transcription export complex"/>
    <property type="evidence" value="ECO:0007669"/>
    <property type="project" value="TreeGrafter"/>
</dbReference>
<keyword evidence="4" id="KW-0175">Coiled coil</keyword>
<sequence>MVKESSKDRDRESSSKKKRKVAATTDSEGETDIYKKAVEFEEKEATNRSAEVDAELYMGICQNIRQLLTDIFHLKTQKTSESKETIIQKCREACVKVAILKKLNRMEKVRLVNAREALSTEKQKVDLINLQYQNLLYEANHLISEFNKCFQFKSKDEDIDLISIEDFMKEVPASVSSKYKDMDENDEAKKHELRLARLEYELEQRKNLAKLCKTLEEEKKKIGLEIIEHKKKLDGLAPRLNAVLEVTKPLQEHLNLPIDKLRDEHRLACLLPEPLYLFYVNIDGYRTVYDITVALDIVGDQEEASLWKENQFGLNLQDEEDSDQDIEQDVEEIVEVKKRRHRKSISKVQDPKEEKKKKVLQTHPLTVEATVTVKGSLSIKLRVNYYYNLKIVTVKSDVTIPSNITGNSAKDVLMGETLLGELVEGDTGLESPNSNTLYQLKKFSLGPYETLIPEIGFAYGWAQKACGLDFLNEQTSKDHPQKLSQLNVEFVMKTLHQKLQSRFALAIQLELLEKNQIPAVPDKVDIPKNMISHLTKWCSRSYQQFCQTPGVQALIEDELVKPNDIFYCATITRNNASMECLITIKNEYPIQPPIFTLTINYNGRHHAENCDDIRDMERSLNAKWPQNYSTAEWILSAQITFACCYFDVYLETEHPNIFPQNSMFFRNVCARNRRKPFHFRKIGTGIYTQY</sequence>
<evidence type="ECO:0008006" key="8">
    <source>
        <dbReference type="Google" id="ProtNLM"/>
    </source>
</evidence>
<keyword evidence="7" id="KW-1185">Reference proteome</keyword>
<evidence type="ECO:0000256" key="3">
    <source>
        <dbReference type="ARBA" id="ARBA00023242"/>
    </source>
</evidence>
<evidence type="ECO:0000256" key="1">
    <source>
        <dbReference type="ARBA" id="ARBA00004123"/>
    </source>
</evidence>
<evidence type="ECO:0000256" key="2">
    <source>
        <dbReference type="ARBA" id="ARBA00008044"/>
    </source>
</evidence>
<comment type="similarity">
    <text evidence="2">Belongs to the THOC5 family.</text>
</comment>
<organism evidence="6 7">
    <name type="scientific">Henosepilachna vigintioctopunctata</name>
    <dbReference type="NCBI Taxonomy" id="420089"/>
    <lineage>
        <taxon>Eukaryota</taxon>
        <taxon>Metazoa</taxon>
        <taxon>Ecdysozoa</taxon>
        <taxon>Arthropoda</taxon>
        <taxon>Hexapoda</taxon>
        <taxon>Insecta</taxon>
        <taxon>Pterygota</taxon>
        <taxon>Neoptera</taxon>
        <taxon>Endopterygota</taxon>
        <taxon>Coleoptera</taxon>
        <taxon>Polyphaga</taxon>
        <taxon>Cucujiformia</taxon>
        <taxon>Coccinelloidea</taxon>
        <taxon>Coccinellidae</taxon>
        <taxon>Epilachninae</taxon>
        <taxon>Epilachnini</taxon>
        <taxon>Henosepilachna</taxon>
    </lineage>
</organism>
<dbReference type="EMBL" id="JARQZJ010000068">
    <property type="protein sequence ID" value="KAK9881276.1"/>
    <property type="molecule type" value="Genomic_DNA"/>
</dbReference>
<dbReference type="GO" id="GO:0003729">
    <property type="term" value="F:mRNA binding"/>
    <property type="evidence" value="ECO:0007669"/>
    <property type="project" value="TreeGrafter"/>
</dbReference>
<feature type="coiled-coil region" evidence="4">
    <location>
        <begin position="188"/>
        <end position="232"/>
    </location>
</feature>
<proteinExistence type="inferred from homology"/>
<comment type="caution">
    <text evidence="6">The sequence shown here is derived from an EMBL/GenBank/DDBJ whole genome shotgun (WGS) entry which is preliminary data.</text>
</comment>
<comment type="subcellular location">
    <subcellularLocation>
        <location evidence="1">Nucleus</location>
    </subcellularLocation>
</comment>
<dbReference type="PANTHER" id="PTHR13375:SF3">
    <property type="entry name" value="THO COMPLEX SUBUNIT 5 HOMOLOG"/>
    <property type="match status" value="1"/>
</dbReference>
<gene>
    <name evidence="6" type="ORF">WA026_015398</name>
</gene>
<protein>
    <recommendedName>
        <fullName evidence="8">THO complex subunit 5</fullName>
    </recommendedName>
</protein>
<keyword evidence="3" id="KW-0539">Nucleus</keyword>
<name>A0AAW1UCD2_9CUCU</name>
<dbReference type="Pfam" id="PF09766">
    <property type="entry name" value="FmiP_Thoc5"/>
    <property type="match status" value="1"/>
</dbReference>
<feature type="region of interest" description="Disordered" evidence="5">
    <location>
        <begin position="1"/>
        <end position="29"/>
    </location>
</feature>
<evidence type="ECO:0000313" key="7">
    <source>
        <dbReference type="Proteomes" id="UP001431783"/>
    </source>
</evidence>